<sequence>MGKGKVFLLVLDTSSVMAKFVIRKYRLPDGNFGSHPYWVCTYVDMESHYLSVVLEDLLPPGEIRLHPTVLHIPHSVVVGVIETTKDALPLGFETARNQAALDTSGP</sequence>
<dbReference type="Proteomes" id="UP000196980">
    <property type="component" value="Chromosome"/>
</dbReference>
<name>A0ABD7BXT6_XYLFS</name>
<evidence type="ECO:0008006" key="3">
    <source>
        <dbReference type="Google" id="ProtNLM"/>
    </source>
</evidence>
<evidence type="ECO:0000313" key="2">
    <source>
        <dbReference type="Proteomes" id="UP000196980"/>
    </source>
</evidence>
<protein>
    <recommendedName>
        <fullName evidence="3">DUF35 domain-containing protein</fullName>
    </recommendedName>
</protein>
<accession>A0ABD7BXT6</accession>
<dbReference type="AlphaFoldDB" id="A0ABD7BXT6"/>
<evidence type="ECO:0000313" key="1">
    <source>
        <dbReference type="EMBL" id="QPB72649.1"/>
    </source>
</evidence>
<reference evidence="2" key="1">
    <citation type="submission" date="2014-11" db="EMBL/GenBank/DDBJ databases">
        <title>Xylella fastidiosa Hib4 Genome Sequencing.</title>
        <authorList>
            <person name="Pierry P.M."/>
            <person name="da Silva A.M."/>
        </authorList>
    </citation>
    <scope>NUCLEOTIDE SEQUENCE [LARGE SCALE GENOMIC DNA]</scope>
    <source>
        <strain evidence="2">Hib4</strain>
    </source>
</reference>
<dbReference type="KEGG" id="xfh:XFHB_13365"/>
<organism evidence="1 2">
    <name type="scientific">Xylella fastidiosa</name>
    <dbReference type="NCBI Taxonomy" id="2371"/>
    <lineage>
        <taxon>Bacteria</taxon>
        <taxon>Pseudomonadati</taxon>
        <taxon>Pseudomonadota</taxon>
        <taxon>Gammaproteobacteria</taxon>
        <taxon>Lysobacterales</taxon>
        <taxon>Lysobacteraceae</taxon>
        <taxon>Xylella</taxon>
    </lineage>
</organism>
<gene>
    <name evidence="1" type="ORF">XFHB_13365</name>
</gene>
<dbReference type="EMBL" id="CP009885">
    <property type="protein sequence ID" value="QPB72649.1"/>
    <property type="molecule type" value="Genomic_DNA"/>
</dbReference>
<proteinExistence type="predicted"/>